<evidence type="ECO:0000313" key="2">
    <source>
        <dbReference type="Proteomes" id="UP001607303"/>
    </source>
</evidence>
<reference evidence="1 2" key="1">
    <citation type="journal article" date="2024" name="Ann. Entomol. Soc. Am.">
        <title>Genomic analyses of the southern and eastern yellowjacket wasps (Hymenoptera: Vespidae) reveal evolutionary signatures of social life.</title>
        <authorList>
            <person name="Catto M.A."/>
            <person name="Caine P.B."/>
            <person name="Orr S.E."/>
            <person name="Hunt B.G."/>
            <person name="Goodisman M.A.D."/>
        </authorList>
    </citation>
    <scope>NUCLEOTIDE SEQUENCE [LARGE SCALE GENOMIC DNA]</scope>
    <source>
        <strain evidence="1">232</strain>
        <tissue evidence="1">Head and thorax</tissue>
    </source>
</reference>
<sequence>MSDTAFNKARTRLCKPQVMLVHYAAPRENNSTDFPWSAVVSGDNRLPADDLEIAILSEVTVHRKQDSTVKKLQKTDRRSIRILFESRLEPTKTRPSFLVSEKSLLKNSADSPVDVLSRLVFKVKQKEIPWHNMRSEFFVSLSSSKNTCSICPLIVPYQEEEKEKT</sequence>
<keyword evidence="2" id="KW-1185">Reference proteome</keyword>
<evidence type="ECO:0000313" key="1">
    <source>
        <dbReference type="EMBL" id="KAL2732561.1"/>
    </source>
</evidence>
<accession>A0ABD2BIH4</accession>
<name>A0ABD2BIH4_VESMC</name>
<comment type="caution">
    <text evidence="1">The sequence shown here is derived from an EMBL/GenBank/DDBJ whole genome shotgun (WGS) entry which is preliminary data.</text>
</comment>
<protein>
    <submittedName>
        <fullName evidence="1">Uncharacterized protein</fullName>
    </submittedName>
</protein>
<dbReference type="Proteomes" id="UP001607303">
    <property type="component" value="Unassembled WGS sequence"/>
</dbReference>
<organism evidence="1 2">
    <name type="scientific">Vespula maculifrons</name>
    <name type="common">Eastern yellow jacket</name>
    <name type="synonym">Wasp</name>
    <dbReference type="NCBI Taxonomy" id="7453"/>
    <lineage>
        <taxon>Eukaryota</taxon>
        <taxon>Metazoa</taxon>
        <taxon>Ecdysozoa</taxon>
        <taxon>Arthropoda</taxon>
        <taxon>Hexapoda</taxon>
        <taxon>Insecta</taxon>
        <taxon>Pterygota</taxon>
        <taxon>Neoptera</taxon>
        <taxon>Endopterygota</taxon>
        <taxon>Hymenoptera</taxon>
        <taxon>Apocrita</taxon>
        <taxon>Aculeata</taxon>
        <taxon>Vespoidea</taxon>
        <taxon>Vespidae</taxon>
        <taxon>Vespinae</taxon>
        <taxon>Vespula</taxon>
    </lineage>
</organism>
<dbReference type="EMBL" id="JAYRBN010000075">
    <property type="protein sequence ID" value="KAL2732561.1"/>
    <property type="molecule type" value="Genomic_DNA"/>
</dbReference>
<proteinExistence type="predicted"/>
<dbReference type="AlphaFoldDB" id="A0ABD2BIH4"/>
<gene>
    <name evidence="1" type="ORF">V1477_014802</name>
</gene>